<dbReference type="OrthoDB" id="1739532at2759"/>
<sequence length="178" mass="20953">MDLRLLYGVAYRHSWFGKWGYRFCHGSFGVKEHNYESAMDLLSSLELDRVIEDFSLVNSWVDIKQIIHRYRDISGTNLVTIRDLFRFMLTVKSTTPAIIPSWLGKTVTFCTPIRRCSLKYPRRLALRTSPFRKEKPTKCRKFSNLAAKMDSRWPVRRLEHVAEVIVEALKEKRAANRQ</sequence>
<organism evidence="1">
    <name type="scientific">Salvia miltiorrhiza</name>
    <name type="common">Chinese sage</name>
    <dbReference type="NCBI Taxonomy" id="226208"/>
    <lineage>
        <taxon>Eukaryota</taxon>
        <taxon>Viridiplantae</taxon>
        <taxon>Streptophyta</taxon>
        <taxon>Embryophyta</taxon>
        <taxon>Tracheophyta</taxon>
        <taxon>Spermatophyta</taxon>
        <taxon>Magnoliopsida</taxon>
        <taxon>eudicotyledons</taxon>
        <taxon>Gunneridae</taxon>
        <taxon>Pentapetalae</taxon>
        <taxon>asterids</taxon>
        <taxon>lamiids</taxon>
        <taxon>Lamiales</taxon>
        <taxon>Lamiaceae</taxon>
        <taxon>Nepetoideae</taxon>
        <taxon>Mentheae</taxon>
        <taxon>Salviinae</taxon>
        <taxon>Salvia</taxon>
        <taxon>Salvia incertae sedis</taxon>
    </lineage>
</organism>
<keyword evidence="1" id="KW-0496">Mitochondrion</keyword>
<dbReference type="RefSeq" id="YP_008992331.1">
    <property type="nucleotide sequence ID" value="NC_023209.1"/>
</dbReference>
<dbReference type="KEGG" id="smil:18126338"/>
<protein>
    <submittedName>
        <fullName evidence="1">Uncharacterized protein</fullName>
    </submittedName>
</protein>
<dbReference type="PANTHER" id="PTHR46201:SF9">
    <property type="entry name" value="PHD FINGER PROTEIN MALE MEIOCYTE DEATH 1"/>
    <property type="match status" value="1"/>
</dbReference>
<dbReference type="AlphaFoldDB" id="V9P4Y9"/>
<dbReference type="PANTHER" id="PTHR46201">
    <property type="entry name" value="PHD FINGER PROTEIN MALE MEIOCYTE DEATH 1-RELATED"/>
    <property type="match status" value="1"/>
</dbReference>
<dbReference type="GeneID" id="18126338"/>
<geneLocation type="mitochondrion" evidence="1"/>
<proteinExistence type="predicted"/>
<reference evidence="1" key="1">
    <citation type="submission" date="2013-05" db="EMBL/GenBank/DDBJ databases">
        <title>The Mitochondrial Genome of the medicinal plant Salvia miltiorrhiza.</title>
        <authorList>
            <person name="Qian J."/>
        </authorList>
    </citation>
    <scope>NUCLEOTIDE SEQUENCE</scope>
</reference>
<gene>
    <name evidence="1" type="primary">orf178b</name>
    <name evidence="1" type="ORF">Salmi_Mp067</name>
</gene>
<name>V9P4Y9_SALMI</name>
<dbReference type="EMBL" id="KF177345">
    <property type="protein sequence ID" value="AGU16596.1"/>
    <property type="molecule type" value="Genomic_DNA"/>
</dbReference>
<evidence type="ECO:0000313" key="1">
    <source>
        <dbReference type="EMBL" id="AGU16596.1"/>
    </source>
</evidence>
<accession>V9P4Y9</accession>